<organism evidence="1 2">
    <name type="scientific">Clunio marinus</name>
    <dbReference type="NCBI Taxonomy" id="568069"/>
    <lineage>
        <taxon>Eukaryota</taxon>
        <taxon>Metazoa</taxon>
        <taxon>Ecdysozoa</taxon>
        <taxon>Arthropoda</taxon>
        <taxon>Hexapoda</taxon>
        <taxon>Insecta</taxon>
        <taxon>Pterygota</taxon>
        <taxon>Neoptera</taxon>
        <taxon>Endopterygota</taxon>
        <taxon>Diptera</taxon>
        <taxon>Nematocera</taxon>
        <taxon>Chironomoidea</taxon>
        <taxon>Chironomidae</taxon>
        <taxon>Clunio</taxon>
    </lineage>
</organism>
<sequence length="135" mass="16080">MLNRLIEVATPQIFEMNQKLFNYAINKIVIPRVNRILTTFAIVQEPSPMEPRYPYEYAKDDNMYLEEVDDEAKVKYLKQNPIKYPKEQRVINKLFNDKFYSFPTLIKSRDEKETQICKIICTVFSCGSDKRSFFC</sequence>
<evidence type="ECO:0000313" key="2">
    <source>
        <dbReference type="Proteomes" id="UP000183832"/>
    </source>
</evidence>
<evidence type="ECO:0000313" key="1">
    <source>
        <dbReference type="EMBL" id="CRK91886.1"/>
    </source>
</evidence>
<name>A0A1J1HZB4_9DIPT</name>
<protein>
    <submittedName>
        <fullName evidence="1">CLUMA_CG005506, isoform A</fullName>
    </submittedName>
</protein>
<dbReference type="EMBL" id="CVRI01000021">
    <property type="protein sequence ID" value="CRK91886.1"/>
    <property type="molecule type" value="Genomic_DNA"/>
</dbReference>
<dbReference type="Proteomes" id="UP000183832">
    <property type="component" value="Unassembled WGS sequence"/>
</dbReference>
<dbReference type="AlphaFoldDB" id="A0A1J1HZB4"/>
<reference evidence="1 2" key="1">
    <citation type="submission" date="2015-04" db="EMBL/GenBank/DDBJ databases">
        <authorList>
            <person name="Syromyatnikov M.Y."/>
            <person name="Popov V.N."/>
        </authorList>
    </citation>
    <scope>NUCLEOTIDE SEQUENCE [LARGE SCALE GENOMIC DNA]</scope>
</reference>
<accession>A0A1J1HZB4</accession>
<gene>
    <name evidence="1" type="ORF">CLUMA_CG005506</name>
</gene>
<keyword evidence="2" id="KW-1185">Reference proteome</keyword>
<proteinExistence type="predicted"/>